<accession>A0AAW2UI07</accession>
<proteinExistence type="predicted"/>
<comment type="caution">
    <text evidence="4">The sequence shown here is derived from an EMBL/GenBank/DDBJ whole genome shotgun (WGS) entry which is preliminary data.</text>
</comment>
<dbReference type="AlphaFoldDB" id="A0AAW2UI07"/>
<evidence type="ECO:0000256" key="2">
    <source>
        <dbReference type="SAM" id="MobiDB-lite"/>
    </source>
</evidence>
<dbReference type="GO" id="GO:0003677">
    <property type="term" value="F:DNA binding"/>
    <property type="evidence" value="ECO:0007669"/>
    <property type="project" value="InterPro"/>
</dbReference>
<feature type="coiled-coil region" evidence="1">
    <location>
        <begin position="387"/>
        <end position="414"/>
    </location>
</feature>
<evidence type="ECO:0000259" key="3">
    <source>
        <dbReference type="Pfam" id="PF07460"/>
    </source>
</evidence>
<dbReference type="PANTHER" id="PTHR34199:SF2">
    <property type="entry name" value="NUMOD3 MOTIF FAMILY PROTEIN, EXPRESSED"/>
    <property type="match status" value="1"/>
</dbReference>
<feature type="region of interest" description="Disordered" evidence="2">
    <location>
        <begin position="69"/>
        <end position="88"/>
    </location>
</feature>
<evidence type="ECO:0000313" key="4">
    <source>
        <dbReference type="EMBL" id="KAL0414986.1"/>
    </source>
</evidence>
<protein>
    <recommendedName>
        <fullName evidence="3">Nuclease associated modular domain-containing protein</fullName>
    </recommendedName>
</protein>
<feature type="compositionally biased region" description="Low complexity" evidence="2">
    <location>
        <begin position="43"/>
        <end position="53"/>
    </location>
</feature>
<reference evidence="4" key="1">
    <citation type="submission" date="2020-06" db="EMBL/GenBank/DDBJ databases">
        <authorList>
            <person name="Li T."/>
            <person name="Hu X."/>
            <person name="Zhang T."/>
            <person name="Song X."/>
            <person name="Zhang H."/>
            <person name="Dai N."/>
            <person name="Sheng W."/>
            <person name="Hou X."/>
            <person name="Wei L."/>
        </authorList>
    </citation>
    <scope>NUCLEOTIDE SEQUENCE</scope>
    <source>
        <strain evidence="4">KEN1</strain>
        <tissue evidence="4">Leaf</tissue>
    </source>
</reference>
<feature type="region of interest" description="Disordered" evidence="2">
    <location>
        <begin position="313"/>
        <end position="366"/>
    </location>
</feature>
<feature type="region of interest" description="Disordered" evidence="2">
    <location>
        <begin position="446"/>
        <end position="468"/>
    </location>
</feature>
<feature type="region of interest" description="Disordered" evidence="2">
    <location>
        <begin position="258"/>
        <end position="282"/>
    </location>
</feature>
<feature type="domain" description="Nuclease associated modular" evidence="3">
    <location>
        <begin position="67"/>
        <end position="93"/>
    </location>
</feature>
<reference evidence="4" key="2">
    <citation type="journal article" date="2024" name="Plant">
        <title>Genomic evolution and insights into agronomic trait innovations of Sesamum species.</title>
        <authorList>
            <person name="Miao H."/>
            <person name="Wang L."/>
            <person name="Qu L."/>
            <person name="Liu H."/>
            <person name="Sun Y."/>
            <person name="Le M."/>
            <person name="Wang Q."/>
            <person name="Wei S."/>
            <person name="Zheng Y."/>
            <person name="Lin W."/>
            <person name="Duan Y."/>
            <person name="Cao H."/>
            <person name="Xiong S."/>
            <person name="Wang X."/>
            <person name="Wei L."/>
            <person name="Li C."/>
            <person name="Ma Q."/>
            <person name="Ju M."/>
            <person name="Zhao R."/>
            <person name="Li G."/>
            <person name="Mu C."/>
            <person name="Tian Q."/>
            <person name="Mei H."/>
            <person name="Zhang T."/>
            <person name="Gao T."/>
            <person name="Zhang H."/>
        </authorList>
    </citation>
    <scope>NUCLEOTIDE SEQUENCE</scope>
    <source>
        <strain evidence="4">KEN1</strain>
    </source>
</reference>
<feature type="compositionally biased region" description="Basic residues" evidence="2">
    <location>
        <begin position="264"/>
        <end position="275"/>
    </location>
</feature>
<feature type="compositionally biased region" description="Basic and acidic residues" evidence="2">
    <location>
        <begin position="336"/>
        <end position="348"/>
    </location>
</feature>
<gene>
    <name evidence="4" type="ORF">Slati_3330500</name>
</gene>
<organism evidence="4">
    <name type="scientific">Sesamum latifolium</name>
    <dbReference type="NCBI Taxonomy" id="2727402"/>
    <lineage>
        <taxon>Eukaryota</taxon>
        <taxon>Viridiplantae</taxon>
        <taxon>Streptophyta</taxon>
        <taxon>Embryophyta</taxon>
        <taxon>Tracheophyta</taxon>
        <taxon>Spermatophyta</taxon>
        <taxon>Magnoliopsida</taxon>
        <taxon>eudicotyledons</taxon>
        <taxon>Gunneridae</taxon>
        <taxon>Pentapetalae</taxon>
        <taxon>asterids</taxon>
        <taxon>lamiids</taxon>
        <taxon>Lamiales</taxon>
        <taxon>Pedaliaceae</taxon>
        <taxon>Sesamum</taxon>
    </lineage>
</organism>
<feature type="region of interest" description="Disordered" evidence="2">
    <location>
        <begin position="39"/>
        <end position="64"/>
    </location>
</feature>
<sequence>MAGGLMINSVATLEVNGVTGKSGGIRGYQNVLRMDVDSVRPNSSDFKSQSSSEDSTEVDEREKLRRMRISKANKGNTPWNKGKKHSPETLQRIKERTRLAMQDPKLASAICRNGSMFIADFGCKKYILEMLMLTLPSLLIDLSKLVILFYDVALIRVSHYCKLVLADNIVNILFLMNKGKIHKLCMSENKETRIKIGVGVRLGWERRREKLMLQETCHYDWQNLIAVAARKGLLGEEELHWDSYKILSKELEQEWLQSVEQRKTKPRPKGSKRAPKSAEQKRKISEAIAAKWADPEYRNRVCSALAKFHGIAEGAERKPRRRPSADGQTRKRSPRKKDENNGPEKCETKTQVQRIRSKRRTPSYKDPLASTKLEMLKNIRSQRTAAMNKKSEAITRAKMLIAEAEKAAEALELAAKKSPLAQASLMESRMLIAEAIQLIESIEHEDRISSRNEENSTEPASHLEEEIDSDTQDMEVIKHKKVNGVHSSSAPVIETGDLSFNKFMLPDMVNGNSSSSYSSNILKTEEKLHQASPNDPLSLDLGSMVKHSNFIKNLADHKQNLNGNSEHTQKPSVNGVEFYSANAQVPEKQVNITKKWVRGRLVEVAEEA</sequence>
<dbReference type="EMBL" id="JACGWN010000012">
    <property type="protein sequence ID" value="KAL0414986.1"/>
    <property type="molecule type" value="Genomic_DNA"/>
</dbReference>
<evidence type="ECO:0000256" key="1">
    <source>
        <dbReference type="SAM" id="Coils"/>
    </source>
</evidence>
<name>A0AAW2UI07_9LAMI</name>
<keyword evidence="1" id="KW-0175">Coiled coil</keyword>
<dbReference type="Pfam" id="PF07460">
    <property type="entry name" value="NUMOD3"/>
    <property type="match status" value="1"/>
</dbReference>
<dbReference type="InterPro" id="IPR003611">
    <property type="entry name" value="NUMOD3"/>
</dbReference>
<dbReference type="PANTHER" id="PTHR34199">
    <property type="entry name" value="NUMOD3 MOTIF FAMILY PROTEIN, EXPRESSED"/>
    <property type="match status" value="1"/>
</dbReference>